<evidence type="ECO:0000313" key="1">
    <source>
        <dbReference type="EMBL" id="KAJ9150872.1"/>
    </source>
</evidence>
<comment type="caution">
    <text evidence="1">The sequence shown here is derived from an EMBL/GenBank/DDBJ whole genome shotgun (WGS) entry which is preliminary data.</text>
</comment>
<gene>
    <name evidence="1" type="ORF">NKR23_g3376</name>
</gene>
<proteinExistence type="predicted"/>
<evidence type="ECO:0000313" key="2">
    <source>
        <dbReference type="Proteomes" id="UP001174694"/>
    </source>
</evidence>
<organism evidence="1 2">
    <name type="scientific">Pleurostoma richardsiae</name>
    <dbReference type="NCBI Taxonomy" id="41990"/>
    <lineage>
        <taxon>Eukaryota</taxon>
        <taxon>Fungi</taxon>
        <taxon>Dikarya</taxon>
        <taxon>Ascomycota</taxon>
        <taxon>Pezizomycotina</taxon>
        <taxon>Sordariomycetes</taxon>
        <taxon>Sordariomycetidae</taxon>
        <taxon>Calosphaeriales</taxon>
        <taxon>Pleurostomataceae</taxon>
        <taxon>Pleurostoma</taxon>
    </lineage>
</organism>
<reference evidence="1" key="1">
    <citation type="submission" date="2022-07" db="EMBL/GenBank/DDBJ databases">
        <title>Fungi with potential for degradation of polypropylene.</title>
        <authorList>
            <person name="Gostincar C."/>
        </authorList>
    </citation>
    <scope>NUCLEOTIDE SEQUENCE</scope>
    <source>
        <strain evidence="1">EXF-13308</strain>
    </source>
</reference>
<accession>A0AA38VTI9</accession>
<keyword evidence="2" id="KW-1185">Reference proteome</keyword>
<dbReference type="Proteomes" id="UP001174694">
    <property type="component" value="Unassembled WGS sequence"/>
</dbReference>
<sequence>MEDIFLDLFLEEAPRDDDSVVDPAIYPADAHAKFERYDRSHPWVQEILERIPKLEMKAMVEFCDVDRAVTEKQSHQGDNHPVAMSLTGR</sequence>
<name>A0AA38VTI9_9PEZI</name>
<dbReference type="EMBL" id="JANBVO010000007">
    <property type="protein sequence ID" value="KAJ9150872.1"/>
    <property type="molecule type" value="Genomic_DNA"/>
</dbReference>
<dbReference type="AlphaFoldDB" id="A0AA38VTI9"/>
<protein>
    <submittedName>
        <fullName evidence="1">Uncharacterized protein</fullName>
    </submittedName>
</protein>